<comment type="subcellular location">
    <subcellularLocation>
        <location evidence="7">Secreted</location>
    </subcellularLocation>
</comment>
<keyword evidence="4 7" id="KW-0378">Hydrolase</keyword>
<comment type="cofactor">
    <cofactor evidence="7">
        <name>Zn(2+)</name>
        <dbReference type="ChEBI" id="CHEBI:29105"/>
    </cofactor>
</comment>
<dbReference type="PRINTS" id="PR00730">
    <property type="entry name" value="THERMOLYSIN"/>
</dbReference>
<evidence type="ECO:0000256" key="8">
    <source>
        <dbReference type="SAM" id="MobiDB-lite"/>
    </source>
</evidence>
<keyword evidence="12" id="KW-1185">Reference proteome</keyword>
<keyword evidence="2 7" id="KW-0645">Protease</keyword>
<evidence type="ECO:0000259" key="9">
    <source>
        <dbReference type="Pfam" id="PF01447"/>
    </source>
</evidence>
<evidence type="ECO:0000256" key="7">
    <source>
        <dbReference type="RuleBase" id="RU366073"/>
    </source>
</evidence>
<dbReference type="Gene3D" id="1.10.390.10">
    <property type="entry name" value="Neutral Protease Domain 2"/>
    <property type="match status" value="1"/>
</dbReference>
<feature type="domain" description="Peptidase M4 C-terminal" evidence="10">
    <location>
        <begin position="167"/>
        <end position="328"/>
    </location>
</feature>
<keyword evidence="6 7" id="KW-0482">Metalloprotease</keyword>
<evidence type="ECO:0000259" key="10">
    <source>
        <dbReference type="Pfam" id="PF02868"/>
    </source>
</evidence>
<dbReference type="AlphaFoldDB" id="A0A0J5FQH4"/>
<comment type="function">
    <text evidence="7">Extracellular zinc metalloprotease.</text>
</comment>
<proteinExistence type="inferred from homology"/>
<dbReference type="STRING" id="880157.AB204_14120"/>
<dbReference type="SUPFAM" id="SSF55486">
    <property type="entry name" value="Metalloproteases ('zincins'), catalytic domain"/>
    <property type="match status" value="1"/>
</dbReference>
<evidence type="ECO:0000313" key="11">
    <source>
        <dbReference type="EMBL" id="KMJ44541.1"/>
    </source>
</evidence>
<comment type="caution">
    <text evidence="11">The sequence shown here is derived from an EMBL/GenBank/DDBJ whole genome shotgun (WGS) entry which is preliminary data.</text>
</comment>
<dbReference type="GO" id="GO:0006508">
    <property type="term" value="P:proteolysis"/>
    <property type="evidence" value="ECO:0007669"/>
    <property type="project" value="UniProtKB-KW"/>
</dbReference>
<evidence type="ECO:0000256" key="4">
    <source>
        <dbReference type="ARBA" id="ARBA00022801"/>
    </source>
</evidence>
<organism evidence="11 12">
    <name type="scientific">Xenorhabdus khoisanae</name>
    <dbReference type="NCBI Taxonomy" id="880157"/>
    <lineage>
        <taxon>Bacteria</taxon>
        <taxon>Pseudomonadati</taxon>
        <taxon>Pseudomonadota</taxon>
        <taxon>Gammaproteobacteria</taxon>
        <taxon>Enterobacterales</taxon>
        <taxon>Morganellaceae</taxon>
        <taxon>Xenorhabdus</taxon>
    </lineage>
</organism>
<sequence length="332" mass="37716">MDEIHDLNYKGDTSDKLKNTGNVKINPLETSLRLGNYHPGSDNKLNRIIYDAENQSEPQLKKIILKDDWYPDEKYKYPSKDVAANEAYDYLGTTYTFYKKIFERNSIDNRGIKLIASVHWGTNIGNAGWGNNQMVFGDGLFPYTNRFTSCIDVIAHEFTHGVIEYEANLKDSNQSEALNASIADVFGIMVRQYKENQKANESDWLLGKELLGPKRNPNNDPNIADRSMKAPGTANEEDSQVDHMNKYTGDYYVDSGIPNKAFYLLATKLGGYSWQRAGKIWYETLLDKSLSQKATFDEFASLTVRHAKTLFGKQVSDIVIDSWNQVGIFPVQ</sequence>
<dbReference type="PANTHER" id="PTHR43579:SF1">
    <property type="entry name" value="NEUTRAL METALLOPROTEINASE"/>
    <property type="match status" value="1"/>
</dbReference>
<dbReference type="PATRIC" id="fig|880157.4.peg.3014"/>
<dbReference type="GO" id="GO:0046872">
    <property type="term" value="F:metal ion binding"/>
    <property type="evidence" value="ECO:0007669"/>
    <property type="project" value="UniProtKB-UniRule"/>
</dbReference>
<protein>
    <recommendedName>
        <fullName evidence="7">Neutral metalloproteinase</fullName>
        <ecNumber evidence="7">3.4.24.-</ecNumber>
    </recommendedName>
</protein>
<dbReference type="CDD" id="cd09597">
    <property type="entry name" value="M4_TLP"/>
    <property type="match status" value="1"/>
</dbReference>
<dbReference type="InterPro" id="IPR052759">
    <property type="entry name" value="Metalloprotease_M4"/>
</dbReference>
<dbReference type="InterPro" id="IPR023612">
    <property type="entry name" value="Peptidase_M4"/>
</dbReference>
<dbReference type="Proteomes" id="UP000036277">
    <property type="component" value="Unassembled WGS sequence"/>
</dbReference>
<dbReference type="InterPro" id="IPR027268">
    <property type="entry name" value="Peptidase_M4/M1_CTD_sf"/>
</dbReference>
<feature type="domain" description="Peptidase M4" evidence="9">
    <location>
        <begin position="25"/>
        <end position="164"/>
    </location>
</feature>
<dbReference type="PANTHER" id="PTHR43579">
    <property type="match status" value="1"/>
</dbReference>
<dbReference type="EMBL" id="LFCV01000092">
    <property type="protein sequence ID" value="KMJ44541.1"/>
    <property type="molecule type" value="Genomic_DNA"/>
</dbReference>
<accession>A0A0J5FQH4</accession>
<dbReference type="GO" id="GO:0004222">
    <property type="term" value="F:metalloendopeptidase activity"/>
    <property type="evidence" value="ECO:0007669"/>
    <property type="project" value="UniProtKB-UniRule"/>
</dbReference>
<evidence type="ECO:0000256" key="3">
    <source>
        <dbReference type="ARBA" id="ARBA00022723"/>
    </source>
</evidence>
<dbReference type="Pfam" id="PF02868">
    <property type="entry name" value="Peptidase_M4_C"/>
    <property type="match status" value="1"/>
</dbReference>
<dbReference type="InterPro" id="IPR001570">
    <property type="entry name" value="Peptidase_M4_C_domain"/>
</dbReference>
<evidence type="ECO:0000256" key="1">
    <source>
        <dbReference type="ARBA" id="ARBA00009388"/>
    </source>
</evidence>
<evidence type="ECO:0000256" key="2">
    <source>
        <dbReference type="ARBA" id="ARBA00022670"/>
    </source>
</evidence>
<evidence type="ECO:0000256" key="6">
    <source>
        <dbReference type="ARBA" id="ARBA00023049"/>
    </source>
</evidence>
<dbReference type="EC" id="3.4.24.-" evidence="7"/>
<keyword evidence="5 7" id="KW-0862">Zinc</keyword>
<comment type="similarity">
    <text evidence="1 7">Belongs to the peptidase M4 family.</text>
</comment>
<feature type="region of interest" description="Disordered" evidence="8">
    <location>
        <begin position="215"/>
        <end position="239"/>
    </location>
</feature>
<reference evidence="11 12" key="1">
    <citation type="submission" date="2015-06" db="EMBL/GenBank/DDBJ databases">
        <title>Draft Whole-Genome Sequence of the Entomopathogenic Bacterium Xenorhabdus khoisanae.</title>
        <authorList>
            <person name="Naidoo S."/>
            <person name="Featherston J."/>
            <person name="Gray V.M."/>
        </authorList>
    </citation>
    <scope>NUCLEOTIDE SEQUENCE [LARGE SCALE GENOMIC DNA]</scope>
    <source>
        <strain evidence="11 12">MCB</strain>
    </source>
</reference>
<dbReference type="Pfam" id="PF01447">
    <property type="entry name" value="Peptidase_M4"/>
    <property type="match status" value="1"/>
</dbReference>
<gene>
    <name evidence="11" type="ORF">AB204_14120</name>
</gene>
<keyword evidence="3" id="KW-0479">Metal-binding</keyword>
<evidence type="ECO:0000313" key="12">
    <source>
        <dbReference type="Proteomes" id="UP000036277"/>
    </source>
</evidence>
<dbReference type="Gene3D" id="3.10.170.10">
    <property type="match status" value="1"/>
</dbReference>
<name>A0A0J5FQH4_9GAMM</name>
<keyword evidence="7" id="KW-0964">Secreted</keyword>
<dbReference type="InterPro" id="IPR013856">
    <property type="entry name" value="Peptidase_M4_domain"/>
</dbReference>
<evidence type="ECO:0000256" key="5">
    <source>
        <dbReference type="ARBA" id="ARBA00022833"/>
    </source>
</evidence>
<dbReference type="GO" id="GO:0005576">
    <property type="term" value="C:extracellular region"/>
    <property type="evidence" value="ECO:0007669"/>
    <property type="project" value="UniProtKB-SubCell"/>
</dbReference>